<feature type="domain" description="RNA-binding S4" evidence="10">
    <location>
        <begin position="162"/>
        <end position="226"/>
    </location>
</feature>
<dbReference type="GO" id="GO:0022627">
    <property type="term" value="C:cytosolic small ribosomal subunit"/>
    <property type="evidence" value="ECO:0007669"/>
    <property type="project" value="TreeGrafter"/>
</dbReference>
<evidence type="ECO:0000259" key="10">
    <source>
        <dbReference type="SMART" id="SM00363"/>
    </source>
</evidence>
<evidence type="ECO:0000256" key="6">
    <source>
        <dbReference type="ARBA" id="ARBA00035272"/>
    </source>
</evidence>
<protein>
    <recommendedName>
        <fullName evidence="6">Small ribosomal subunit protein eS4</fullName>
    </recommendedName>
    <alternativeName>
        <fullName evidence="7">40S ribosomal protein S4</fullName>
    </alternativeName>
</protein>
<evidence type="ECO:0000256" key="7">
    <source>
        <dbReference type="ARBA" id="ARBA00035402"/>
    </source>
</evidence>
<dbReference type="GO" id="GO:0006412">
    <property type="term" value="P:translation"/>
    <property type="evidence" value="ECO:0007669"/>
    <property type="project" value="InterPro"/>
</dbReference>
<dbReference type="PROSITE" id="PS50889">
    <property type="entry name" value="S4"/>
    <property type="match status" value="1"/>
</dbReference>
<dbReference type="Pfam" id="PF00467">
    <property type="entry name" value="KOW"/>
    <property type="match status" value="1"/>
</dbReference>
<evidence type="ECO:0000313" key="12">
    <source>
        <dbReference type="EMBL" id="CAD7461500.1"/>
    </source>
</evidence>
<dbReference type="InterPro" id="IPR005824">
    <property type="entry name" value="KOW"/>
</dbReference>
<keyword evidence="5" id="KW-0687">Ribonucleoprotein</keyword>
<dbReference type="HAMAP" id="MF_00485">
    <property type="entry name" value="Ribosomal_eS4"/>
    <property type="match status" value="1"/>
</dbReference>
<comment type="similarity">
    <text evidence="1">Belongs to the eukaryotic ribosomal protein eS4 family.</text>
</comment>
<feature type="domain" description="KOW" evidence="11">
    <location>
        <begin position="294"/>
        <end position="321"/>
    </location>
</feature>
<proteinExistence type="inferred from homology"/>
<dbReference type="Gene3D" id="2.30.30.30">
    <property type="match status" value="1"/>
</dbReference>
<sequence>MPEIKNNQEVIEIQECNPDGSDFEDRDAMKEATQPEDSQDSSDIKGAREAELSSLIGTHLIYDDYAYQHLTSLRQVLSVTETTRSANATPFRLPPLIPVNTTNVSFPTPPSPNFIKPMLLPARGPKKHLKRLNAPKAWMLDKLGGVYAPRPSTGPHKLRESLPLVIFLRNRLKYALTNCEVKKIVKQRLVKVDGKIRTDPNYPAGFMDVITIEKTAEYFRLIYDVKGRFTIHRISSEEAKYKLCKVKRVQTGPKGIPFLVTHDGRTIRYPDPVIRVNDTVQLDIATSKIMDSIKFESGNLCMITGGRNLGRVGTVVNRERHPGSFDIVHIKDSQGHTFATRLNNVFIIGKVTKPYVSLPRGKGVKLSIAEERDKRLAAKAASS</sequence>
<dbReference type="Pfam" id="PF08071">
    <property type="entry name" value="RS4NT"/>
    <property type="match status" value="1"/>
</dbReference>
<dbReference type="FunFam" id="2.40.50.740:FF:000001">
    <property type="entry name" value="40S ribosomal protein S4"/>
    <property type="match status" value="1"/>
</dbReference>
<dbReference type="GO" id="GO:0003735">
    <property type="term" value="F:structural constituent of ribosome"/>
    <property type="evidence" value="ECO:0007669"/>
    <property type="project" value="InterPro"/>
</dbReference>
<evidence type="ECO:0000259" key="11">
    <source>
        <dbReference type="SMART" id="SM00739"/>
    </source>
</evidence>
<gene>
    <name evidence="12" type="ORF">TTEB3V08_LOCUS9409</name>
</gene>
<dbReference type="Gene3D" id="3.10.290.10">
    <property type="entry name" value="RNA-binding S4 domain"/>
    <property type="match status" value="1"/>
</dbReference>
<organism evidence="12">
    <name type="scientific">Timema tahoe</name>
    <dbReference type="NCBI Taxonomy" id="61484"/>
    <lineage>
        <taxon>Eukaryota</taxon>
        <taxon>Metazoa</taxon>
        <taxon>Ecdysozoa</taxon>
        <taxon>Arthropoda</taxon>
        <taxon>Hexapoda</taxon>
        <taxon>Insecta</taxon>
        <taxon>Pterygota</taxon>
        <taxon>Neoptera</taxon>
        <taxon>Polyneoptera</taxon>
        <taxon>Phasmatodea</taxon>
        <taxon>Timematodea</taxon>
        <taxon>Timematoidea</taxon>
        <taxon>Timematidae</taxon>
        <taxon>Timema</taxon>
    </lineage>
</organism>
<dbReference type="InterPro" id="IPR013843">
    <property type="entry name" value="Ribosomal_eS4_N"/>
</dbReference>
<dbReference type="GO" id="GO:0019843">
    <property type="term" value="F:rRNA binding"/>
    <property type="evidence" value="ECO:0007669"/>
    <property type="project" value="UniProtKB-KW"/>
</dbReference>
<dbReference type="SMART" id="SM00363">
    <property type="entry name" value="S4"/>
    <property type="match status" value="1"/>
</dbReference>
<dbReference type="Gene3D" id="2.40.50.740">
    <property type="match status" value="1"/>
</dbReference>
<name>A0A7R9IN56_9NEOP</name>
<dbReference type="CDD" id="cd06087">
    <property type="entry name" value="KOW_RPS4"/>
    <property type="match status" value="1"/>
</dbReference>
<dbReference type="InterPro" id="IPR018199">
    <property type="entry name" value="Ribosomal_eS4_N_CS"/>
</dbReference>
<dbReference type="SUPFAM" id="SSF55174">
    <property type="entry name" value="Alpha-L RNA-binding motif"/>
    <property type="match status" value="1"/>
</dbReference>
<evidence type="ECO:0000256" key="5">
    <source>
        <dbReference type="ARBA" id="ARBA00023274"/>
    </source>
</evidence>
<dbReference type="Pfam" id="PF16121">
    <property type="entry name" value="40S_S4_C"/>
    <property type="match status" value="1"/>
</dbReference>
<dbReference type="InterPro" id="IPR000876">
    <property type="entry name" value="Ribosomal_eS4"/>
</dbReference>
<accession>A0A7R9IN56</accession>
<reference evidence="12" key="1">
    <citation type="submission" date="2020-11" db="EMBL/GenBank/DDBJ databases">
        <authorList>
            <person name="Tran Van P."/>
        </authorList>
    </citation>
    <scope>NUCLEOTIDE SEQUENCE</scope>
</reference>
<evidence type="ECO:0000256" key="9">
    <source>
        <dbReference type="SAM" id="MobiDB-lite"/>
    </source>
</evidence>
<evidence type="ECO:0000256" key="1">
    <source>
        <dbReference type="ARBA" id="ARBA00007500"/>
    </source>
</evidence>
<dbReference type="Pfam" id="PF01479">
    <property type="entry name" value="S4"/>
    <property type="match status" value="1"/>
</dbReference>
<evidence type="ECO:0000256" key="3">
    <source>
        <dbReference type="ARBA" id="ARBA00022884"/>
    </source>
</evidence>
<dbReference type="EMBL" id="OE004842">
    <property type="protein sequence ID" value="CAD7461500.1"/>
    <property type="molecule type" value="Genomic_DNA"/>
</dbReference>
<dbReference type="InterPro" id="IPR002942">
    <property type="entry name" value="S4_RNA-bd"/>
</dbReference>
<dbReference type="CDD" id="cd00165">
    <property type="entry name" value="S4"/>
    <property type="match status" value="1"/>
</dbReference>
<dbReference type="PROSITE" id="PS00528">
    <property type="entry name" value="RIBOSOMAL_S4E"/>
    <property type="match status" value="1"/>
</dbReference>
<keyword evidence="4" id="KW-0689">Ribosomal protein</keyword>
<evidence type="ECO:0000256" key="4">
    <source>
        <dbReference type="ARBA" id="ARBA00022980"/>
    </source>
</evidence>
<evidence type="ECO:0000256" key="8">
    <source>
        <dbReference type="PROSITE-ProRule" id="PRU00182"/>
    </source>
</evidence>
<dbReference type="InterPro" id="IPR013845">
    <property type="entry name" value="Ribosomal_eS4_central_region"/>
</dbReference>
<evidence type="ECO:0000256" key="2">
    <source>
        <dbReference type="ARBA" id="ARBA00022730"/>
    </source>
</evidence>
<feature type="region of interest" description="Disordered" evidence="9">
    <location>
        <begin position="1"/>
        <end position="46"/>
    </location>
</feature>
<dbReference type="Pfam" id="PF00900">
    <property type="entry name" value="Ribosomal_S4e"/>
    <property type="match status" value="1"/>
</dbReference>
<keyword evidence="2 8" id="KW-0699">rRNA-binding</keyword>
<dbReference type="InterPro" id="IPR032277">
    <property type="entry name" value="Ribosomal_eS4_C"/>
</dbReference>
<dbReference type="FunFam" id="2.30.30.30:FF:000005">
    <property type="entry name" value="40S ribosomal protein S4"/>
    <property type="match status" value="1"/>
</dbReference>
<dbReference type="InterPro" id="IPR036986">
    <property type="entry name" value="S4_RNA-bd_sf"/>
</dbReference>
<dbReference type="PANTHER" id="PTHR11581">
    <property type="entry name" value="30S/40S RIBOSOMAL PROTEIN S4"/>
    <property type="match status" value="1"/>
</dbReference>
<dbReference type="AlphaFoldDB" id="A0A7R9IN56"/>
<dbReference type="PANTHER" id="PTHR11581:SF0">
    <property type="entry name" value="SMALL RIBOSOMAL SUBUNIT PROTEIN ES4"/>
    <property type="match status" value="1"/>
</dbReference>
<keyword evidence="3 8" id="KW-0694">RNA-binding</keyword>
<dbReference type="InterPro" id="IPR014722">
    <property type="entry name" value="Rib_uL2_dom2"/>
</dbReference>
<dbReference type="InterPro" id="IPR041982">
    <property type="entry name" value="Ribosomal_eS4_KOW"/>
</dbReference>
<dbReference type="SMART" id="SM00739">
    <property type="entry name" value="KOW"/>
    <property type="match status" value="1"/>
</dbReference>
<dbReference type="InterPro" id="IPR038237">
    <property type="entry name" value="Ribosomal_eS4_central_sf"/>
</dbReference>
<dbReference type="FunFam" id="3.10.290.10:FF:000002">
    <property type="entry name" value="40S ribosomal protein S4"/>
    <property type="match status" value="1"/>
</dbReference>